<dbReference type="Gene3D" id="3.40.850.10">
    <property type="entry name" value="Kinesin motor domain"/>
    <property type="match status" value="1"/>
</dbReference>
<keyword evidence="1" id="KW-0067">ATP-binding</keyword>
<protein>
    <recommendedName>
        <fullName evidence="4">Kinesin motor domain-containing protein</fullName>
    </recommendedName>
</protein>
<feature type="non-terminal residue" evidence="5">
    <location>
        <position position="1"/>
    </location>
</feature>
<dbReference type="InterPro" id="IPR027417">
    <property type="entry name" value="P-loop_NTPase"/>
</dbReference>
<dbReference type="SUPFAM" id="SSF52540">
    <property type="entry name" value="P-loop containing nucleoside triphosphate hydrolases"/>
    <property type="match status" value="1"/>
</dbReference>
<reference evidence="6" key="1">
    <citation type="submission" date="2016-02" db="EMBL/GenBank/DDBJ databases">
        <title>Comparative genomics of biotechnologically important yeasts.</title>
        <authorList>
            <consortium name="DOE Joint Genome Institute"/>
            <person name="Riley R."/>
            <person name="Haridas S."/>
            <person name="Wolfe K.H."/>
            <person name="Lopes M.R."/>
            <person name="Hittinger C.T."/>
            <person name="Goker M."/>
            <person name="Salamov A."/>
            <person name="Wisecaver J."/>
            <person name="Long T.M."/>
            <person name="Aerts A.L."/>
            <person name="Barry K."/>
            <person name="Choi C."/>
            <person name="Clum A."/>
            <person name="Coughlan A.Y."/>
            <person name="Deshpande S."/>
            <person name="Douglass A.P."/>
            <person name="Hanson S.J."/>
            <person name="Klenk H.-P."/>
            <person name="Labutti K."/>
            <person name="Lapidus A."/>
            <person name="Lindquist E."/>
            <person name="Lipzen A."/>
            <person name="Meier-Kolthoff J.P."/>
            <person name="Ohm R.A."/>
            <person name="Otillar R.P."/>
            <person name="Pangilinan J."/>
            <person name="Peng Y."/>
            <person name="Rokas A."/>
            <person name="Rosa C.A."/>
            <person name="Scheuner C."/>
            <person name="Sibirny A.A."/>
            <person name="Slot J.C."/>
            <person name="Stielow J.B."/>
            <person name="Sun H."/>
            <person name="Kurtzman C.P."/>
            <person name="Blackwell M."/>
            <person name="Jeffries T.W."/>
            <person name="Grigoriev I.V."/>
        </authorList>
    </citation>
    <scope>NUCLEOTIDE SEQUENCE [LARGE SCALE GENOMIC DNA]</scope>
    <source>
        <strain evidence="6">NRRL Y-17796</strain>
    </source>
</reference>
<dbReference type="InterPro" id="IPR036961">
    <property type="entry name" value="Kinesin_motor_dom_sf"/>
</dbReference>
<dbReference type="Proteomes" id="UP000095023">
    <property type="component" value="Unassembled WGS sequence"/>
</dbReference>
<feature type="compositionally biased region" description="Polar residues" evidence="3">
    <location>
        <begin position="395"/>
        <end position="404"/>
    </location>
</feature>
<dbReference type="Pfam" id="PF00225">
    <property type="entry name" value="Kinesin"/>
    <property type="match status" value="1"/>
</dbReference>
<dbReference type="SMART" id="SM00129">
    <property type="entry name" value="KISc"/>
    <property type="match status" value="1"/>
</dbReference>
<feature type="region of interest" description="Disordered" evidence="3">
    <location>
        <begin position="385"/>
        <end position="404"/>
    </location>
</feature>
<dbReference type="GO" id="GO:0007018">
    <property type="term" value="P:microtubule-based movement"/>
    <property type="evidence" value="ECO:0007669"/>
    <property type="project" value="InterPro"/>
</dbReference>
<evidence type="ECO:0000256" key="3">
    <source>
        <dbReference type="SAM" id="MobiDB-lite"/>
    </source>
</evidence>
<dbReference type="AlphaFoldDB" id="A0A1E4TEB4"/>
<keyword evidence="1" id="KW-0505">Motor protein</keyword>
<keyword evidence="1" id="KW-0547">Nucleotide-binding</keyword>
<dbReference type="OrthoDB" id="3176171at2759"/>
<feature type="non-terminal residue" evidence="5">
    <location>
        <position position="444"/>
    </location>
</feature>
<evidence type="ECO:0000256" key="1">
    <source>
        <dbReference type="PROSITE-ProRule" id="PRU00283"/>
    </source>
</evidence>
<accession>A0A1E4TEB4</accession>
<dbReference type="GO" id="GO:0008017">
    <property type="term" value="F:microtubule binding"/>
    <property type="evidence" value="ECO:0007669"/>
    <property type="project" value="InterPro"/>
</dbReference>
<feature type="domain" description="Kinesin motor" evidence="4">
    <location>
        <begin position="3"/>
        <end position="348"/>
    </location>
</feature>
<gene>
    <name evidence="5" type="ORF">CANCADRAFT_13262</name>
</gene>
<proteinExistence type="inferred from homology"/>
<sequence>NGTIQVIVRLRPQLQRDKKNVYFEADSANGTVTAVPPTEEQSKQKSQTRKFFFDHVIEPNVQSLHIGKSDQERLYDLVGRPLLDHNFEGYNSCIFAYGQTGSGKSHTMTGSNHDEGLIPKTCQDLFYRIQYLQKSDVLSHVYCSYFEIYNEQIRDLLSDGTKSALKVRESPAEGIHVKGLKEFHVESYSQVKALLDQGNRARVTAATNMNDTSSRSHAVLTLKLHQTRYIPETDETSETISNIRMVDLAGSERATSTGTTGIRLREGGNINKSLTTLGRVIVALSKNELKKNPNQRKELIPYRDSILTWVLKENLGGNSKTAMIACLSPTDYFEGMSTLRYADQAKRIRTRAIVNQGPLSSQEANKVIEELQAQISILEKSMSTLKHSAERNHSENSQNGEQTQKLEVLKSSLSFLELKISIEENIKKSLRNENQHLKEHNQIL</sequence>
<dbReference type="PRINTS" id="PR00380">
    <property type="entry name" value="KINESINHEAVY"/>
</dbReference>
<feature type="binding site" evidence="1">
    <location>
        <begin position="98"/>
        <end position="105"/>
    </location>
    <ligand>
        <name>ATP</name>
        <dbReference type="ChEBI" id="CHEBI:30616"/>
    </ligand>
</feature>
<feature type="coiled-coil region" evidence="2">
    <location>
        <begin position="413"/>
        <end position="440"/>
    </location>
</feature>
<keyword evidence="2" id="KW-0175">Coiled coil</keyword>
<evidence type="ECO:0000256" key="2">
    <source>
        <dbReference type="SAM" id="Coils"/>
    </source>
</evidence>
<evidence type="ECO:0000313" key="5">
    <source>
        <dbReference type="EMBL" id="ODV90043.1"/>
    </source>
</evidence>
<dbReference type="InterPro" id="IPR001752">
    <property type="entry name" value="Kinesin_motor_dom"/>
</dbReference>
<name>A0A1E4TEB4_9ASCO</name>
<evidence type="ECO:0000259" key="4">
    <source>
        <dbReference type="PROSITE" id="PS50067"/>
    </source>
</evidence>
<comment type="similarity">
    <text evidence="1">Belongs to the TRAFAC class myosin-kinesin ATPase superfamily. Kinesin family.</text>
</comment>
<dbReference type="GO" id="GO:0003777">
    <property type="term" value="F:microtubule motor activity"/>
    <property type="evidence" value="ECO:0007669"/>
    <property type="project" value="InterPro"/>
</dbReference>
<dbReference type="EMBL" id="KV453842">
    <property type="protein sequence ID" value="ODV90043.1"/>
    <property type="molecule type" value="Genomic_DNA"/>
</dbReference>
<dbReference type="GO" id="GO:0005524">
    <property type="term" value="F:ATP binding"/>
    <property type="evidence" value="ECO:0007669"/>
    <property type="project" value="UniProtKB-UniRule"/>
</dbReference>
<organism evidence="5 6">
    <name type="scientific">Tortispora caseinolytica NRRL Y-17796</name>
    <dbReference type="NCBI Taxonomy" id="767744"/>
    <lineage>
        <taxon>Eukaryota</taxon>
        <taxon>Fungi</taxon>
        <taxon>Dikarya</taxon>
        <taxon>Ascomycota</taxon>
        <taxon>Saccharomycotina</taxon>
        <taxon>Trigonopsidomycetes</taxon>
        <taxon>Trigonopsidales</taxon>
        <taxon>Trigonopsidaceae</taxon>
        <taxon>Tortispora</taxon>
    </lineage>
</organism>
<keyword evidence="6" id="KW-1185">Reference proteome</keyword>
<dbReference type="PANTHER" id="PTHR47117">
    <property type="entry name" value="STAR-RELATED LIPID TRANSFER PROTEIN 9"/>
    <property type="match status" value="1"/>
</dbReference>
<dbReference type="PROSITE" id="PS50067">
    <property type="entry name" value="KINESIN_MOTOR_2"/>
    <property type="match status" value="1"/>
</dbReference>
<evidence type="ECO:0000313" key="6">
    <source>
        <dbReference type="Proteomes" id="UP000095023"/>
    </source>
</evidence>